<dbReference type="InterPro" id="IPR017945">
    <property type="entry name" value="DHBP_synth_RibB-like_a/b_dom"/>
</dbReference>
<evidence type="ECO:0000256" key="4">
    <source>
        <dbReference type="ARBA" id="ARBA00022490"/>
    </source>
</evidence>
<dbReference type="Gene3D" id="3.90.870.10">
    <property type="entry name" value="DHBP synthase"/>
    <property type="match status" value="1"/>
</dbReference>
<comment type="catalytic activity">
    <reaction evidence="11">
        <text>L-threonine + hydrogencarbonate + ATP = L-threonylcarbamoyladenylate + diphosphate + H2O</text>
        <dbReference type="Rhea" id="RHEA:36407"/>
        <dbReference type="ChEBI" id="CHEBI:15377"/>
        <dbReference type="ChEBI" id="CHEBI:17544"/>
        <dbReference type="ChEBI" id="CHEBI:30616"/>
        <dbReference type="ChEBI" id="CHEBI:33019"/>
        <dbReference type="ChEBI" id="CHEBI:57926"/>
        <dbReference type="ChEBI" id="CHEBI:73682"/>
        <dbReference type="EC" id="2.7.7.87"/>
    </reaction>
</comment>
<evidence type="ECO:0000256" key="3">
    <source>
        <dbReference type="ARBA" id="ARBA00012584"/>
    </source>
</evidence>
<dbReference type="EMBL" id="FOHB01000001">
    <property type="protein sequence ID" value="SER71692.1"/>
    <property type="molecule type" value="Genomic_DNA"/>
</dbReference>
<keyword evidence="15" id="KW-1185">Reference proteome</keyword>
<evidence type="ECO:0000256" key="6">
    <source>
        <dbReference type="ARBA" id="ARBA00022694"/>
    </source>
</evidence>
<accession>A0A1H9RG63</accession>
<dbReference type="PROSITE" id="PS51163">
    <property type="entry name" value="YRDC"/>
    <property type="match status" value="1"/>
</dbReference>
<evidence type="ECO:0000256" key="7">
    <source>
        <dbReference type="ARBA" id="ARBA00022695"/>
    </source>
</evidence>
<evidence type="ECO:0000313" key="14">
    <source>
        <dbReference type="EMBL" id="SER71692.1"/>
    </source>
</evidence>
<evidence type="ECO:0000256" key="11">
    <source>
        <dbReference type="ARBA" id="ARBA00048366"/>
    </source>
</evidence>
<evidence type="ECO:0000256" key="12">
    <source>
        <dbReference type="SAM" id="MobiDB-lite"/>
    </source>
</evidence>
<keyword evidence="9" id="KW-0067">ATP-binding</keyword>
<keyword evidence="8" id="KW-0547">Nucleotide-binding</keyword>
<dbReference type="NCBIfam" id="TIGR00057">
    <property type="entry name" value="L-threonylcarbamoyladenylate synthase"/>
    <property type="match status" value="1"/>
</dbReference>
<dbReference type="RefSeq" id="WP_091755775.1">
    <property type="nucleotide sequence ID" value="NZ_FOHB01000001.1"/>
</dbReference>
<keyword evidence="4" id="KW-0963">Cytoplasm</keyword>
<evidence type="ECO:0000256" key="5">
    <source>
        <dbReference type="ARBA" id="ARBA00022679"/>
    </source>
</evidence>
<dbReference type="AlphaFoldDB" id="A0A1H9RG63"/>
<dbReference type="GO" id="GO:0006450">
    <property type="term" value="P:regulation of translational fidelity"/>
    <property type="evidence" value="ECO:0007669"/>
    <property type="project" value="TreeGrafter"/>
</dbReference>
<evidence type="ECO:0000256" key="1">
    <source>
        <dbReference type="ARBA" id="ARBA00004496"/>
    </source>
</evidence>
<dbReference type="GO" id="GO:0008033">
    <property type="term" value="P:tRNA processing"/>
    <property type="evidence" value="ECO:0007669"/>
    <property type="project" value="UniProtKB-KW"/>
</dbReference>
<feature type="domain" description="YrdC-like" evidence="13">
    <location>
        <begin position="14"/>
        <end position="199"/>
    </location>
</feature>
<keyword evidence="5" id="KW-0808">Transferase</keyword>
<proteinExistence type="inferred from homology"/>
<evidence type="ECO:0000313" key="15">
    <source>
        <dbReference type="Proteomes" id="UP000199019"/>
    </source>
</evidence>
<dbReference type="PANTHER" id="PTHR17490:SF16">
    <property type="entry name" value="THREONYLCARBAMOYL-AMP SYNTHASE"/>
    <property type="match status" value="1"/>
</dbReference>
<dbReference type="SUPFAM" id="SSF55821">
    <property type="entry name" value="YrdC/RibB"/>
    <property type="match status" value="1"/>
</dbReference>
<keyword evidence="7" id="KW-0548">Nucleotidyltransferase</keyword>
<dbReference type="GO" id="GO:0003725">
    <property type="term" value="F:double-stranded RNA binding"/>
    <property type="evidence" value="ECO:0007669"/>
    <property type="project" value="InterPro"/>
</dbReference>
<dbReference type="GO" id="GO:0000049">
    <property type="term" value="F:tRNA binding"/>
    <property type="evidence" value="ECO:0007669"/>
    <property type="project" value="TreeGrafter"/>
</dbReference>
<evidence type="ECO:0000256" key="2">
    <source>
        <dbReference type="ARBA" id="ARBA00007663"/>
    </source>
</evidence>
<dbReference type="PANTHER" id="PTHR17490">
    <property type="entry name" value="SUA5"/>
    <property type="match status" value="1"/>
</dbReference>
<evidence type="ECO:0000256" key="8">
    <source>
        <dbReference type="ARBA" id="ARBA00022741"/>
    </source>
</evidence>
<evidence type="ECO:0000256" key="10">
    <source>
        <dbReference type="ARBA" id="ARBA00029774"/>
    </source>
</evidence>
<evidence type="ECO:0000259" key="13">
    <source>
        <dbReference type="PROSITE" id="PS51163"/>
    </source>
</evidence>
<dbReference type="OrthoDB" id="9814580at2"/>
<feature type="region of interest" description="Disordered" evidence="12">
    <location>
        <begin position="210"/>
        <end position="294"/>
    </location>
</feature>
<dbReference type="InterPro" id="IPR050156">
    <property type="entry name" value="TC-AMP_synthase_SUA5"/>
</dbReference>
<organism evidence="14 15">
    <name type="scientific">Pedococcus cremeus</name>
    <dbReference type="NCBI Taxonomy" id="587636"/>
    <lineage>
        <taxon>Bacteria</taxon>
        <taxon>Bacillati</taxon>
        <taxon>Actinomycetota</taxon>
        <taxon>Actinomycetes</taxon>
        <taxon>Micrococcales</taxon>
        <taxon>Intrasporangiaceae</taxon>
        <taxon>Pedococcus</taxon>
    </lineage>
</organism>
<comment type="similarity">
    <text evidence="2">Belongs to the SUA5 family.</text>
</comment>
<name>A0A1H9RG63_9MICO</name>
<dbReference type="Pfam" id="PF01300">
    <property type="entry name" value="Sua5_yciO_yrdC"/>
    <property type="match status" value="1"/>
</dbReference>
<evidence type="ECO:0000256" key="9">
    <source>
        <dbReference type="ARBA" id="ARBA00022840"/>
    </source>
</evidence>
<reference evidence="15" key="1">
    <citation type="submission" date="2016-10" db="EMBL/GenBank/DDBJ databases">
        <authorList>
            <person name="Varghese N."/>
            <person name="Submissions S."/>
        </authorList>
    </citation>
    <scope>NUCLEOTIDE SEQUENCE [LARGE SCALE GENOMIC DNA]</scope>
    <source>
        <strain evidence="15">CGMCC 1.6963</strain>
    </source>
</reference>
<dbReference type="GO" id="GO:0061710">
    <property type="term" value="F:L-threonylcarbamoyladenylate synthase"/>
    <property type="evidence" value="ECO:0007669"/>
    <property type="project" value="UniProtKB-EC"/>
</dbReference>
<dbReference type="InterPro" id="IPR006070">
    <property type="entry name" value="Sua5-like_dom"/>
</dbReference>
<dbReference type="GO" id="GO:0005737">
    <property type="term" value="C:cytoplasm"/>
    <property type="evidence" value="ECO:0007669"/>
    <property type="project" value="UniProtKB-SubCell"/>
</dbReference>
<protein>
    <recommendedName>
        <fullName evidence="10">L-threonylcarbamoyladenylate synthase</fullName>
        <ecNumber evidence="3">2.7.7.87</ecNumber>
    </recommendedName>
    <alternativeName>
        <fullName evidence="10">L-threonylcarbamoyladenylate synthase</fullName>
    </alternativeName>
</protein>
<dbReference type="GO" id="GO:0005524">
    <property type="term" value="F:ATP binding"/>
    <property type="evidence" value="ECO:0007669"/>
    <property type="project" value="UniProtKB-KW"/>
</dbReference>
<gene>
    <name evidence="14" type="ORF">SAMN05216199_0969</name>
</gene>
<sequence>MSPVYDCTSESGRAEGVAKAVEAVRGGEVVVIPTDTVYGIGADAFNQDAVAAVLAAKGRGRDMPPPVLVPNIRTVDGLATDVPAWARDLIKAFWPGPLTLVFKAQSSLMWDLGETNGTVALRMPQDDIALEVLAEVGPMAVTSANLTGQPAATTVTDAAAQLGAAVKVYLDGGQRAANIPSTIVDCTGERPEVLRVGALSEEQLDEVLATHFPPEADEPPYPTYTTGEDEPAAPTYTTGEDEPAAPTHTTGEDQPVTSPAEPAATAHVDTTGGTQPDGIQLPADSTRPAGEQQS</sequence>
<dbReference type="Proteomes" id="UP000199019">
    <property type="component" value="Unassembled WGS sequence"/>
</dbReference>
<comment type="subcellular location">
    <subcellularLocation>
        <location evidence="1">Cytoplasm</location>
    </subcellularLocation>
</comment>
<keyword evidence="6" id="KW-0819">tRNA processing</keyword>
<dbReference type="EC" id="2.7.7.87" evidence="3"/>
<dbReference type="STRING" id="587636.SAMN05216199_0969"/>